<evidence type="ECO:0000256" key="1">
    <source>
        <dbReference type="SAM" id="MobiDB-lite"/>
    </source>
</evidence>
<gene>
    <name evidence="5" type="ORF">Tci_059170</name>
</gene>
<name>A0A6L2NQA0_TANCI</name>
<dbReference type="PANTHER" id="PTHR11439:SF484">
    <property type="entry name" value="REVERSE TRANSCRIPTASE TY1_COPIA-TYPE DOMAIN-CONTAINING PROTEIN"/>
    <property type="match status" value="1"/>
</dbReference>
<feature type="region of interest" description="Disordered" evidence="1">
    <location>
        <begin position="333"/>
        <end position="404"/>
    </location>
</feature>
<evidence type="ECO:0000259" key="4">
    <source>
        <dbReference type="Pfam" id="PF25597"/>
    </source>
</evidence>
<reference evidence="5" key="1">
    <citation type="journal article" date="2019" name="Sci. Rep.">
        <title>Draft genome of Tanacetum cinerariifolium, the natural source of mosquito coil.</title>
        <authorList>
            <person name="Yamashiro T."/>
            <person name="Shiraishi A."/>
            <person name="Satake H."/>
            <person name="Nakayama K."/>
        </authorList>
    </citation>
    <scope>NUCLEOTIDE SEQUENCE</scope>
</reference>
<evidence type="ECO:0000259" key="3">
    <source>
        <dbReference type="Pfam" id="PF07727"/>
    </source>
</evidence>
<dbReference type="Pfam" id="PF25597">
    <property type="entry name" value="SH3_retrovirus"/>
    <property type="match status" value="1"/>
</dbReference>
<dbReference type="Pfam" id="PF07727">
    <property type="entry name" value="RVT_2"/>
    <property type="match status" value="1"/>
</dbReference>
<dbReference type="SUPFAM" id="SSF53098">
    <property type="entry name" value="Ribonuclease H-like"/>
    <property type="match status" value="1"/>
</dbReference>
<keyword evidence="2" id="KW-0472">Membrane</keyword>
<dbReference type="EMBL" id="BKCJ010009486">
    <property type="protein sequence ID" value="GEU87192.1"/>
    <property type="molecule type" value="Genomic_DNA"/>
</dbReference>
<dbReference type="PANTHER" id="PTHR11439">
    <property type="entry name" value="GAG-POL-RELATED RETROTRANSPOSON"/>
    <property type="match status" value="1"/>
</dbReference>
<dbReference type="InterPro" id="IPR012337">
    <property type="entry name" value="RNaseH-like_sf"/>
</dbReference>
<evidence type="ECO:0000313" key="5">
    <source>
        <dbReference type="EMBL" id="GEU87192.1"/>
    </source>
</evidence>
<dbReference type="InterPro" id="IPR057670">
    <property type="entry name" value="SH3_retrovirus"/>
</dbReference>
<sequence length="673" mass="75907">MVFVQWDLGKMPARGGPREGLEIRIDTQDDRNSLDSDKRLSNTKKDDFNLDDKILKDNPPRTESFQDDISCHLNENHAPSLEDVDLPRTAERSGLDFQGERFMEEKPSRDFIDTDRITESQTVIVLEFMMIIYYLALLFGYYVKKKYRGSYAYFAESGNCLFLSSTKWVIDSSALDHMTDLKTKKNIGRGRKCNGLYVFEPEHGILHESSCVYKPSQNRVAERKNRHLLEDTQPNITKLDHKSLKCVFLGYSHIHKGYRCYSPRLHQYLVLRDVTFHEDLPYFPVTTYRYQEKNDDLLVYVSPTPVETTKQSAELDGLPLKVYARRPQIKSDLVREPSTQLKDVPIDAPNDAPNDALNDVSNDAPNDVSNDVSIIAPSEACGKSDAPSDAPSGSDSPLPSPTHELDLPIALQKDLPVHKKAINCKWVFSVKMNPDGSIARLKARLVAKGYAQTYGIDYTDTFSPATKISSIRLFISLAATYDWALHQLDVKNAFLHGDLEEEVYMGQPPGFVAQEEFRRVCKLKKALYGLKQSLRAWLGKFSNAVIEFGLRSSVYDHSVFYSLSNAGCILLVVYVDDIVIIAGRINHLTITRSDIAFPVSVVSQFLTAPRMSHWDAVTQILGYLKGTPGLGILYANHGHHIEDGFIDADYARCLNTSRSITGYCVFVEGNLVS</sequence>
<evidence type="ECO:0000256" key="2">
    <source>
        <dbReference type="SAM" id="Phobius"/>
    </source>
</evidence>
<feature type="compositionally biased region" description="Polar residues" evidence="1">
    <location>
        <begin position="359"/>
        <end position="372"/>
    </location>
</feature>
<protein>
    <submittedName>
        <fullName evidence="5">Polyprotein, putative</fullName>
    </submittedName>
</protein>
<feature type="compositionally biased region" description="Low complexity" evidence="1">
    <location>
        <begin position="384"/>
        <end position="397"/>
    </location>
</feature>
<comment type="caution">
    <text evidence="5">The sequence shown here is derived from an EMBL/GenBank/DDBJ whole genome shotgun (WGS) entry which is preliminary data.</text>
</comment>
<feature type="transmembrane region" description="Helical" evidence="2">
    <location>
        <begin position="123"/>
        <end position="143"/>
    </location>
</feature>
<keyword evidence="2" id="KW-0812">Transmembrane</keyword>
<dbReference type="AlphaFoldDB" id="A0A6L2NQA0"/>
<proteinExistence type="predicted"/>
<dbReference type="InterPro" id="IPR043502">
    <property type="entry name" value="DNA/RNA_pol_sf"/>
</dbReference>
<keyword evidence="2" id="KW-1133">Transmembrane helix</keyword>
<accession>A0A6L2NQA0</accession>
<organism evidence="5">
    <name type="scientific">Tanacetum cinerariifolium</name>
    <name type="common">Dalmatian daisy</name>
    <name type="synonym">Chrysanthemum cinerariifolium</name>
    <dbReference type="NCBI Taxonomy" id="118510"/>
    <lineage>
        <taxon>Eukaryota</taxon>
        <taxon>Viridiplantae</taxon>
        <taxon>Streptophyta</taxon>
        <taxon>Embryophyta</taxon>
        <taxon>Tracheophyta</taxon>
        <taxon>Spermatophyta</taxon>
        <taxon>Magnoliopsida</taxon>
        <taxon>eudicotyledons</taxon>
        <taxon>Gunneridae</taxon>
        <taxon>Pentapetalae</taxon>
        <taxon>asterids</taxon>
        <taxon>campanulids</taxon>
        <taxon>Asterales</taxon>
        <taxon>Asteraceae</taxon>
        <taxon>Asteroideae</taxon>
        <taxon>Anthemideae</taxon>
        <taxon>Anthemidinae</taxon>
        <taxon>Tanacetum</taxon>
    </lineage>
</organism>
<feature type="domain" description="Reverse transcriptase Ty1/copia-type" evidence="3">
    <location>
        <begin position="414"/>
        <end position="589"/>
    </location>
</feature>
<feature type="domain" description="Retroviral polymerase SH3-like" evidence="4">
    <location>
        <begin position="235"/>
        <end position="282"/>
    </location>
</feature>
<dbReference type="InterPro" id="IPR013103">
    <property type="entry name" value="RVT_2"/>
</dbReference>
<dbReference type="SUPFAM" id="SSF56672">
    <property type="entry name" value="DNA/RNA polymerases"/>
    <property type="match status" value="1"/>
</dbReference>